<feature type="domain" description="Methyltransferase type 11" evidence="1">
    <location>
        <begin position="68"/>
        <end position="159"/>
    </location>
</feature>
<evidence type="ECO:0000313" key="2">
    <source>
        <dbReference type="EMBL" id="GGD31826.1"/>
    </source>
</evidence>
<dbReference type="GO" id="GO:0008757">
    <property type="term" value="F:S-adenosylmethionine-dependent methyltransferase activity"/>
    <property type="evidence" value="ECO:0007669"/>
    <property type="project" value="InterPro"/>
</dbReference>
<reference evidence="2" key="1">
    <citation type="journal article" date="2014" name="Int. J. Syst. Evol. Microbiol.">
        <title>Complete genome sequence of Corynebacterium casei LMG S-19264T (=DSM 44701T), isolated from a smear-ripened cheese.</title>
        <authorList>
            <consortium name="US DOE Joint Genome Institute (JGI-PGF)"/>
            <person name="Walter F."/>
            <person name="Albersmeier A."/>
            <person name="Kalinowski J."/>
            <person name="Ruckert C."/>
        </authorList>
    </citation>
    <scope>NUCLEOTIDE SEQUENCE</scope>
    <source>
        <strain evidence="2">CGMCC 1.15493</strain>
    </source>
</reference>
<dbReference type="Gene3D" id="3.40.50.150">
    <property type="entry name" value="Vaccinia Virus protein VP39"/>
    <property type="match status" value="1"/>
</dbReference>
<dbReference type="Proteomes" id="UP000613160">
    <property type="component" value="Unassembled WGS sequence"/>
</dbReference>
<protein>
    <recommendedName>
        <fullName evidence="1">Methyltransferase type 11 domain-containing protein</fullName>
    </recommendedName>
</protein>
<name>A0A916Y5T5_9HYPH</name>
<dbReference type="SUPFAM" id="SSF53335">
    <property type="entry name" value="S-adenosyl-L-methionine-dependent methyltransferases"/>
    <property type="match status" value="1"/>
</dbReference>
<sequence>MADPGIPGHFNSERTMANLHQETVASFGDEWARFDQKALGAGEWAAIFDTYFGIFPWHDLPGDAEGFDMGCGSGRWARGVAPMVGRLHCIDPSAQALGVARCNLAGVDNAVFHQAGVDDVPLAPESQDFGYSLGVLHHIPDTAAALAACTALLKPGAPFLVYLYYRFDNRPAWFRGLWQASETLRGLVSRLPGRLKPVVTDAVAATVYWPLARGALLAERCGFDPASLPLSYYRDRSFYTMRTDSRDRFGTPLEQRFNKAEIAAMMQGAGLEHIRFSDREPFWVACGTKIGGRDAAVLGAGGEAGR</sequence>
<dbReference type="EMBL" id="BMJJ01000010">
    <property type="protein sequence ID" value="GGD31826.1"/>
    <property type="molecule type" value="Genomic_DNA"/>
</dbReference>
<keyword evidence="3" id="KW-1185">Reference proteome</keyword>
<dbReference type="AlphaFoldDB" id="A0A916Y5T5"/>
<comment type="caution">
    <text evidence="2">The sequence shown here is derived from an EMBL/GenBank/DDBJ whole genome shotgun (WGS) entry which is preliminary data.</text>
</comment>
<reference evidence="2" key="2">
    <citation type="submission" date="2020-09" db="EMBL/GenBank/DDBJ databases">
        <authorList>
            <person name="Sun Q."/>
            <person name="Zhou Y."/>
        </authorList>
    </citation>
    <scope>NUCLEOTIDE SEQUENCE</scope>
    <source>
        <strain evidence="2">CGMCC 1.15493</strain>
    </source>
</reference>
<dbReference type="InterPro" id="IPR029063">
    <property type="entry name" value="SAM-dependent_MTases_sf"/>
</dbReference>
<gene>
    <name evidence="2" type="ORF">GCM10011335_38620</name>
</gene>
<evidence type="ECO:0000313" key="3">
    <source>
        <dbReference type="Proteomes" id="UP000613160"/>
    </source>
</evidence>
<accession>A0A916Y5T5</accession>
<proteinExistence type="predicted"/>
<dbReference type="Pfam" id="PF08241">
    <property type="entry name" value="Methyltransf_11"/>
    <property type="match status" value="1"/>
</dbReference>
<evidence type="ECO:0000259" key="1">
    <source>
        <dbReference type="Pfam" id="PF08241"/>
    </source>
</evidence>
<dbReference type="CDD" id="cd02440">
    <property type="entry name" value="AdoMet_MTases"/>
    <property type="match status" value="1"/>
</dbReference>
<dbReference type="PANTHER" id="PTHR43591:SF109">
    <property type="entry name" value="METHYLTRANSFERASE TYPE 11 DOMAIN-CONTAINING PROTEIN"/>
    <property type="match status" value="1"/>
</dbReference>
<organism evidence="2 3">
    <name type="scientific">Aureimonas glaciei</name>
    <dbReference type="NCBI Taxonomy" id="1776957"/>
    <lineage>
        <taxon>Bacteria</taxon>
        <taxon>Pseudomonadati</taxon>
        <taxon>Pseudomonadota</taxon>
        <taxon>Alphaproteobacteria</taxon>
        <taxon>Hyphomicrobiales</taxon>
        <taxon>Aurantimonadaceae</taxon>
        <taxon>Aureimonas</taxon>
    </lineage>
</organism>
<dbReference type="InterPro" id="IPR013216">
    <property type="entry name" value="Methyltransf_11"/>
</dbReference>
<dbReference type="PANTHER" id="PTHR43591">
    <property type="entry name" value="METHYLTRANSFERASE"/>
    <property type="match status" value="1"/>
</dbReference>